<evidence type="ECO:0000313" key="1">
    <source>
        <dbReference type="EMBL" id="SYV94957.1"/>
    </source>
</evidence>
<sequence length="100" mass="10944">MTAASIISQLTDGAGNPLLNRSVFVSQNDQLSFRIFETEPNKPNVITRINMFNKDGSPVIQVPLNVELSPAELAYVQRQAKVISDSISATINKNLADNGW</sequence>
<gene>
    <name evidence="1" type="ORF">NCTC10115_01157</name>
</gene>
<name>A0A3B0PGF4_MYCGL</name>
<dbReference type="EMBL" id="LS991952">
    <property type="protein sequence ID" value="SYV94957.1"/>
    <property type="molecule type" value="Genomic_DNA"/>
</dbReference>
<dbReference type="Proteomes" id="UP000260136">
    <property type="component" value="Chromosome"/>
</dbReference>
<evidence type="ECO:0000313" key="2">
    <source>
        <dbReference type="Proteomes" id="UP000260136"/>
    </source>
</evidence>
<dbReference type="AlphaFoldDB" id="A0A3B0PGF4"/>
<accession>A0A3B0PGF4</accession>
<proteinExistence type="predicted"/>
<reference evidence="2" key="1">
    <citation type="submission" date="2018-06" db="EMBL/GenBank/DDBJ databases">
        <authorList>
            <consortium name="Pathogen Informatics"/>
        </authorList>
    </citation>
    <scope>NUCLEOTIDE SEQUENCE [LARGE SCALE GENOMIC DNA]</scope>
    <source>
        <strain evidence="2">NCTC10115</strain>
    </source>
</reference>
<feature type="non-terminal residue" evidence="1">
    <location>
        <position position="100"/>
    </location>
</feature>
<organism evidence="1 2">
    <name type="scientific">Mycoplasmoides gallisepticum</name>
    <name type="common">Mycoplasma gallisepticum</name>
    <dbReference type="NCBI Taxonomy" id="2096"/>
    <lineage>
        <taxon>Bacteria</taxon>
        <taxon>Bacillati</taxon>
        <taxon>Mycoplasmatota</taxon>
        <taxon>Mycoplasmoidales</taxon>
        <taxon>Mycoplasmoidaceae</taxon>
        <taxon>Mycoplasmoides</taxon>
    </lineage>
</organism>
<protein>
    <submittedName>
        <fullName evidence="1">Uncharacterized protein</fullName>
    </submittedName>
</protein>